<reference evidence="9" key="1">
    <citation type="journal article" date="2019" name="Int. J. Syst. Evol. Microbiol.">
        <title>The Global Catalogue of Microorganisms (GCM) 10K type strain sequencing project: providing services to taxonomists for standard genome sequencing and annotation.</title>
        <authorList>
            <consortium name="The Broad Institute Genomics Platform"/>
            <consortium name="The Broad Institute Genome Sequencing Center for Infectious Disease"/>
            <person name="Wu L."/>
            <person name="Ma J."/>
        </authorList>
    </citation>
    <scope>NUCLEOTIDE SEQUENCE [LARGE SCALE GENOMIC DNA]</scope>
    <source>
        <strain evidence="9">CCUG 61485</strain>
    </source>
</reference>
<dbReference type="Proteomes" id="UP001597201">
    <property type="component" value="Unassembled WGS sequence"/>
</dbReference>
<dbReference type="GO" id="GO:0016853">
    <property type="term" value="F:isomerase activity"/>
    <property type="evidence" value="ECO:0007669"/>
    <property type="project" value="UniProtKB-KW"/>
</dbReference>
<dbReference type="SUPFAM" id="SSF54534">
    <property type="entry name" value="FKBP-like"/>
    <property type="match status" value="2"/>
</dbReference>
<evidence type="ECO:0000256" key="3">
    <source>
        <dbReference type="ARBA" id="ARBA00022729"/>
    </source>
</evidence>
<dbReference type="InterPro" id="IPR050245">
    <property type="entry name" value="PrsA_foldase"/>
</dbReference>
<dbReference type="Gene3D" id="3.10.50.40">
    <property type="match status" value="2"/>
</dbReference>
<sequence>MKFRYILIGLICFFGARALGQQKGDILLWIDDKPIYTQEFYKVYNKNKEAVIASEDQDIDQYLNLFLEFKLKLISAYESNLDQNENFKNDYNKYREQLLDSYIKDEEIDENLIKSTYDRMLFEVNASHILIKCEPSASPADTLKAYQKIMEARERILLGDPFELVAKEFSEDPSVVQNGGNLSYFSAFDMVYPFEDKAYETAIGEVSMPFRTNFGYHILQVNDKRPAKGEIEVGHIFIKNKEGDTIYAQNQIQEIFQKIEQGEDFSFLAKKYSDDEVSASNEGKLPRFGTGRMIKGMEDEAFSLENIGDVTEPFQTSYGWHIFKLLQKYPIPTYPEARNGIVMQLQRGNRTEIVKKEFAERIAKNLVVKSVTDREILNLSKGNIINRDEIVLTIENETHTFGDFIDFSKDLKNLPLHDQFNQFGNEMIIQYYRDHLEANNEEVANTLQEYKDGLLLFELLENKIWKAAELDSIALQSYFNKNAENYFWKQTAHCIIANCNEKFYAEQVRKLLQEKMSMEEIKEEVNEGATIHVLFNESLIEIPSTKLPDAFDLKVGVSEVYEEDKNHYTVIDVLEIKPPRQKKLEECRGQVVNDFQNNLEREWIASLKETHEIKWNKKVVKQMKKTLEMNQ</sequence>
<dbReference type="EMBL" id="JBHTMY010000003">
    <property type="protein sequence ID" value="MFD1316350.1"/>
    <property type="molecule type" value="Genomic_DNA"/>
</dbReference>
<accession>A0ABW3Y4J1</accession>
<feature type="domain" description="PpiC" evidence="7">
    <location>
        <begin position="228"/>
        <end position="327"/>
    </location>
</feature>
<evidence type="ECO:0000313" key="8">
    <source>
        <dbReference type="EMBL" id="MFD1316350.1"/>
    </source>
</evidence>
<keyword evidence="4 6" id="KW-0697">Rotamase</keyword>
<dbReference type="InterPro" id="IPR023058">
    <property type="entry name" value="PPIase_PpiC_CS"/>
</dbReference>
<keyword evidence="5 6" id="KW-0413">Isomerase</keyword>
<organism evidence="8 9">
    <name type="scientific">Namhaeicola litoreus</name>
    <dbReference type="NCBI Taxonomy" id="1052145"/>
    <lineage>
        <taxon>Bacteria</taxon>
        <taxon>Pseudomonadati</taxon>
        <taxon>Bacteroidota</taxon>
        <taxon>Flavobacteriia</taxon>
        <taxon>Flavobacteriales</taxon>
        <taxon>Flavobacteriaceae</taxon>
        <taxon>Namhaeicola</taxon>
    </lineage>
</organism>
<dbReference type="Pfam" id="PF13616">
    <property type="entry name" value="Rotamase_3"/>
    <property type="match status" value="1"/>
</dbReference>
<evidence type="ECO:0000256" key="1">
    <source>
        <dbReference type="ARBA" id="ARBA00000971"/>
    </source>
</evidence>
<evidence type="ECO:0000259" key="7">
    <source>
        <dbReference type="PROSITE" id="PS50198"/>
    </source>
</evidence>
<dbReference type="RefSeq" id="WP_377179241.1">
    <property type="nucleotide sequence ID" value="NZ_JBHTMY010000003.1"/>
</dbReference>
<proteinExistence type="predicted"/>
<evidence type="ECO:0000313" key="9">
    <source>
        <dbReference type="Proteomes" id="UP001597201"/>
    </source>
</evidence>
<dbReference type="PANTHER" id="PTHR47245">
    <property type="entry name" value="PEPTIDYLPROLYL ISOMERASE"/>
    <property type="match status" value="1"/>
</dbReference>
<keyword evidence="3" id="KW-0732">Signal</keyword>
<evidence type="ECO:0000256" key="2">
    <source>
        <dbReference type="ARBA" id="ARBA00013194"/>
    </source>
</evidence>
<dbReference type="Pfam" id="PF00639">
    <property type="entry name" value="Rotamase"/>
    <property type="match status" value="1"/>
</dbReference>
<comment type="caution">
    <text evidence="8">The sequence shown here is derived from an EMBL/GenBank/DDBJ whole genome shotgun (WGS) entry which is preliminary data.</text>
</comment>
<dbReference type="EC" id="5.2.1.8" evidence="2"/>
<keyword evidence="9" id="KW-1185">Reference proteome</keyword>
<evidence type="ECO:0000256" key="6">
    <source>
        <dbReference type="PROSITE-ProRule" id="PRU00278"/>
    </source>
</evidence>
<comment type="catalytic activity">
    <reaction evidence="1">
        <text>[protein]-peptidylproline (omega=180) = [protein]-peptidylproline (omega=0)</text>
        <dbReference type="Rhea" id="RHEA:16237"/>
        <dbReference type="Rhea" id="RHEA-COMP:10747"/>
        <dbReference type="Rhea" id="RHEA-COMP:10748"/>
        <dbReference type="ChEBI" id="CHEBI:83833"/>
        <dbReference type="ChEBI" id="CHEBI:83834"/>
        <dbReference type="EC" id="5.2.1.8"/>
    </reaction>
</comment>
<dbReference type="PANTHER" id="PTHR47245:SF1">
    <property type="entry name" value="FOLDASE PROTEIN PRSA"/>
    <property type="match status" value="1"/>
</dbReference>
<name>A0ABW3Y4J1_9FLAO</name>
<dbReference type="InterPro" id="IPR000297">
    <property type="entry name" value="PPIase_PpiC"/>
</dbReference>
<dbReference type="PROSITE" id="PS50198">
    <property type="entry name" value="PPIC_PPIASE_2"/>
    <property type="match status" value="2"/>
</dbReference>
<protein>
    <recommendedName>
        <fullName evidence="2">peptidylprolyl isomerase</fullName>
        <ecNumber evidence="2">5.2.1.8</ecNumber>
    </recommendedName>
</protein>
<feature type="domain" description="PpiC" evidence="7">
    <location>
        <begin position="123"/>
        <end position="223"/>
    </location>
</feature>
<dbReference type="InterPro" id="IPR046357">
    <property type="entry name" value="PPIase_dom_sf"/>
</dbReference>
<gene>
    <name evidence="8" type="ORF">ACFQ39_12035</name>
</gene>
<evidence type="ECO:0000256" key="4">
    <source>
        <dbReference type="ARBA" id="ARBA00023110"/>
    </source>
</evidence>
<dbReference type="PROSITE" id="PS01096">
    <property type="entry name" value="PPIC_PPIASE_1"/>
    <property type="match status" value="1"/>
</dbReference>
<evidence type="ECO:0000256" key="5">
    <source>
        <dbReference type="ARBA" id="ARBA00023235"/>
    </source>
</evidence>